<keyword evidence="1" id="KW-0808">Transferase</keyword>
<keyword evidence="1" id="KW-0723">Serine/threonine-protein kinase</keyword>
<dbReference type="EMBL" id="JBFOLK010000003">
    <property type="protein sequence ID" value="KAL2523890.1"/>
    <property type="molecule type" value="Genomic_DNA"/>
</dbReference>
<accession>A0ABD1UFS6</accession>
<dbReference type="AlphaFoldDB" id="A0ABD1UFS6"/>
<comment type="caution">
    <text evidence="1">The sequence shown here is derived from an EMBL/GenBank/DDBJ whole genome shotgun (WGS) entry which is preliminary data.</text>
</comment>
<organism evidence="1 2">
    <name type="scientific">Abeliophyllum distichum</name>
    <dbReference type="NCBI Taxonomy" id="126358"/>
    <lineage>
        <taxon>Eukaryota</taxon>
        <taxon>Viridiplantae</taxon>
        <taxon>Streptophyta</taxon>
        <taxon>Embryophyta</taxon>
        <taxon>Tracheophyta</taxon>
        <taxon>Spermatophyta</taxon>
        <taxon>Magnoliopsida</taxon>
        <taxon>eudicotyledons</taxon>
        <taxon>Gunneridae</taxon>
        <taxon>Pentapetalae</taxon>
        <taxon>asterids</taxon>
        <taxon>lamiids</taxon>
        <taxon>Lamiales</taxon>
        <taxon>Oleaceae</taxon>
        <taxon>Forsythieae</taxon>
        <taxon>Abeliophyllum</taxon>
    </lineage>
</organism>
<dbReference type="GO" id="GO:0004674">
    <property type="term" value="F:protein serine/threonine kinase activity"/>
    <property type="evidence" value="ECO:0007669"/>
    <property type="project" value="UniProtKB-KW"/>
</dbReference>
<evidence type="ECO:0000313" key="1">
    <source>
        <dbReference type="EMBL" id="KAL2523890.1"/>
    </source>
</evidence>
<reference evidence="2" key="1">
    <citation type="submission" date="2024-07" db="EMBL/GenBank/DDBJ databases">
        <title>Two chromosome-level genome assemblies of Korean endemic species Abeliophyllum distichum and Forsythia ovata (Oleaceae).</title>
        <authorList>
            <person name="Jang H."/>
        </authorList>
    </citation>
    <scope>NUCLEOTIDE SEQUENCE [LARGE SCALE GENOMIC DNA]</scope>
</reference>
<evidence type="ECO:0000313" key="2">
    <source>
        <dbReference type="Proteomes" id="UP001604336"/>
    </source>
</evidence>
<sequence length="117" mass="12616">MSSWGKCRAGSTFENVESRIWSVKRSYSARQAVTTAYGALCSVLCSVPVASNGRQNHVILSSFIDRFIGWALPSLSNIGDGTAELALDGLHEFLSVGDVGMLERYSLLSCANILLLT</sequence>
<keyword evidence="1" id="KW-0418">Kinase</keyword>
<keyword evidence="2" id="KW-1185">Reference proteome</keyword>
<protein>
    <submittedName>
        <fullName evidence="1">Non-specific serine/threonine protein kinase</fullName>
    </submittedName>
</protein>
<dbReference type="Proteomes" id="UP001604336">
    <property type="component" value="Unassembled WGS sequence"/>
</dbReference>
<proteinExistence type="predicted"/>
<name>A0ABD1UFS6_9LAMI</name>
<gene>
    <name evidence="1" type="ORF">Adt_08944</name>
</gene>